<protein>
    <submittedName>
        <fullName evidence="1">Uncharacterized protein</fullName>
    </submittedName>
</protein>
<dbReference type="InParanoid" id="A0A1X7TGS3"/>
<name>A0A1X7TGS3_AMPQE</name>
<dbReference type="AlphaFoldDB" id="A0A1X7TGS3"/>
<organism evidence="1">
    <name type="scientific">Amphimedon queenslandica</name>
    <name type="common">Sponge</name>
    <dbReference type="NCBI Taxonomy" id="400682"/>
    <lineage>
        <taxon>Eukaryota</taxon>
        <taxon>Metazoa</taxon>
        <taxon>Porifera</taxon>
        <taxon>Demospongiae</taxon>
        <taxon>Heteroscleromorpha</taxon>
        <taxon>Haplosclerida</taxon>
        <taxon>Niphatidae</taxon>
        <taxon>Amphimedon</taxon>
    </lineage>
</organism>
<proteinExistence type="predicted"/>
<evidence type="ECO:0000313" key="1">
    <source>
        <dbReference type="EnsemblMetazoa" id="Aqu2.1.13890_001"/>
    </source>
</evidence>
<sequence length="215" mass="24434">MVLVVNKKAILEQECLEVGDYCQVKIQICSDDVVEVQPAHSDLPALSYADVVDSDSGNEEDNDGAYFKGKTRNLATFEVYDIFLKALNDRGKLITLPRVKLAGWSMFVYDLALNETLHNSKRKQIRCDQYHLSHKGTHPLKHQNVTIMKKSGMIDSMDVLSGDARFQRHKYLGVDTPFIIHYVRDCSIVEGFAHRNSKYKKGPFIRSAPCLKKKV</sequence>
<dbReference type="EnsemblMetazoa" id="Aqu2.1.13890_001">
    <property type="protein sequence ID" value="Aqu2.1.13890_001"/>
    <property type="gene ID" value="Aqu2.1.13890"/>
</dbReference>
<accession>A0A1X7TGS3</accession>
<reference evidence="1" key="1">
    <citation type="submission" date="2017-05" db="UniProtKB">
        <authorList>
            <consortium name="EnsemblMetazoa"/>
        </authorList>
    </citation>
    <scope>IDENTIFICATION</scope>
</reference>